<gene>
    <name evidence="1" type="ORF">TNCT_148401</name>
</gene>
<accession>A0A8X6IV65</accession>
<protein>
    <submittedName>
        <fullName evidence="1">Uncharacterized protein</fullName>
    </submittedName>
</protein>
<dbReference type="AlphaFoldDB" id="A0A8X6IV65"/>
<evidence type="ECO:0000313" key="2">
    <source>
        <dbReference type="Proteomes" id="UP000887116"/>
    </source>
</evidence>
<evidence type="ECO:0000313" key="1">
    <source>
        <dbReference type="EMBL" id="GFQ83670.1"/>
    </source>
</evidence>
<sequence length="113" mass="12854">MTTAHALEDAHTDGSPKESIFAGERVTCLLVGHHCHKSVIEIVTAHASPHRPPLLFRILRIESQLRPQSGIVLIVQEEYIRPRLRTLFLAETPKLMKLNRNLTYNLKFSIFSS</sequence>
<proteinExistence type="predicted"/>
<comment type="caution">
    <text evidence="1">The sequence shown here is derived from an EMBL/GenBank/DDBJ whole genome shotgun (WGS) entry which is preliminary data.</text>
</comment>
<keyword evidence="2" id="KW-1185">Reference proteome</keyword>
<dbReference type="OrthoDB" id="6432617at2759"/>
<dbReference type="EMBL" id="BMAO01032646">
    <property type="protein sequence ID" value="GFQ83670.1"/>
    <property type="molecule type" value="Genomic_DNA"/>
</dbReference>
<name>A0A8X6IV65_TRICU</name>
<organism evidence="1 2">
    <name type="scientific">Trichonephila clavata</name>
    <name type="common">Joro spider</name>
    <name type="synonym">Nephila clavata</name>
    <dbReference type="NCBI Taxonomy" id="2740835"/>
    <lineage>
        <taxon>Eukaryota</taxon>
        <taxon>Metazoa</taxon>
        <taxon>Ecdysozoa</taxon>
        <taxon>Arthropoda</taxon>
        <taxon>Chelicerata</taxon>
        <taxon>Arachnida</taxon>
        <taxon>Araneae</taxon>
        <taxon>Araneomorphae</taxon>
        <taxon>Entelegynae</taxon>
        <taxon>Araneoidea</taxon>
        <taxon>Nephilidae</taxon>
        <taxon>Trichonephila</taxon>
    </lineage>
</organism>
<dbReference type="Proteomes" id="UP000887116">
    <property type="component" value="Unassembled WGS sequence"/>
</dbReference>
<reference evidence="1" key="1">
    <citation type="submission" date="2020-07" db="EMBL/GenBank/DDBJ databases">
        <title>Multicomponent nature underlies the extraordinary mechanical properties of spider dragline silk.</title>
        <authorList>
            <person name="Kono N."/>
            <person name="Nakamura H."/>
            <person name="Mori M."/>
            <person name="Yoshida Y."/>
            <person name="Ohtoshi R."/>
            <person name="Malay A.D."/>
            <person name="Moran D.A.P."/>
            <person name="Tomita M."/>
            <person name="Numata K."/>
            <person name="Arakawa K."/>
        </authorList>
    </citation>
    <scope>NUCLEOTIDE SEQUENCE</scope>
</reference>